<sequence length="390" mass="44206">MSLPFSTLPSAVKVHPVPFTVSIPEEEVEEFKILIKLSKIAPHTFESLQMDGRYGVTTDWLITMKEQWLRVFDWRTLEASINTFPQFKTVIEDLSIHFVALFSKKEDAVPIVLLHGWPGSFLEFLPMLQLLREEFTPETLPYHLIVPSLPGYAFSSGPPLDRDFTTSDSARIVNQLMSDLGFGRGYIAQGGDIGSRIARTLGVTYDGCKAIHLNVCNMQRPDGISDESLSASEQKGLERYRGFMESGMGYAIEQRTKPSTIGLALSTNPIALLAWIGEKFVDWVGEPLLTETILDSVSLYWFTNTFSRSIYHYRQKPADFPFHDKPLGYSYYPMELAPFPKSWVETIGNLVFFREHQKGGHFAALERPQDFTNDLVEFIEQVWPGISGNQ</sequence>
<evidence type="ECO:0000256" key="3">
    <source>
        <dbReference type="PIRSR" id="PIRSR001112-1"/>
    </source>
</evidence>
<dbReference type="InterPro" id="IPR010497">
    <property type="entry name" value="Epoxide_hydro_N"/>
</dbReference>
<comment type="similarity">
    <text evidence="1">Belongs to the peptidase S33 family.</text>
</comment>
<keyword evidence="2" id="KW-0378">Hydrolase</keyword>
<evidence type="ECO:0000313" key="6">
    <source>
        <dbReference type="Proteomes" id="UP000184188"/>
    </source>
</evidence>
<dbReference type="PANTHER" id="PTHR21661:SF39">
    <property type="entry name" value="HYDROLASE, PUTATIVE (AFU_ORTHOLOGUE AFUA_3G08960)-RELATED"/>
    <property type="match status" value="1"/>
</dbReference>
<dbReference type="Gene3D" id="3.40.50.1820">
    <property type="entry name" value="alpha/beta hydrolase"/>
    <property type="match status" value="1"/>
</dbReference>
<feature type="active site" description="Proton donor" evidence="3">
    <location>
        <position position="313"/>
    </location>
</feature>
<name>A0A1L9SN40_9EURO</name>
<dbReference type="InterPro" id="IPR000639">
    <property type="entry name" value="Epox_hydrolase-like"/>
</dbReference>
<accession>A0A1L9SN40</accession>
<dbReference type="STRING" id="1073090.A0A1L9SN40"/>
<organism evidence="5 6">
    <name type="scientific">Penicilliopsis zonata CBS 506.65</name>
    <dbReference type="NCBI Taxonomy" id="1073090"/>
    <lineage>
        <taxon>Eukaryota</taxon>
        <taxon>Fungi</taxon>
        <taxon>Dikarya</taxon>
        <taxon>Ascomycota</taxon>
        <taxon>Pezizomycotina</taxon>
        <taxon>Eurotiomycetes</taxon>
        <taxon>Eurotiomycetidae</taxon>
        <taxon>Eurotiales</taxon>
        <taxon>Aspergillaceae</taxon>
        <taxon>Penicilliopsis</taxon>
    </lineage>
</organism>
<feature type="active site" description="Proton acceptor" evidence="3">
    <location>
        <position position="361"/>
    </location>
</feature>
<proteinExistence type="inferred from homology"/>
<dbReference type="PANTHER" id="PTHR21661">
    <property type="entry name" value="EPOXIDE HYDROLASE 1-RELATED"/>
    <property type="match status" value="1"/>
</dbReference>
<dbReference type="InterPro" id="IPR016292">
    <property type="entry name" value="Epoxide_hydrolase"/>
</dbReference>
<dbReference type="SUPFAM" id="SSF53474">
    <property type="entry name" value="alpha/beta-Hydrolases"/>
    <property type="match status" value="1"/>
</dbReference>
<dbReference type="RefSeq" id="XP_022583155.1">
    <property type="nucleotide sequence ID" value="XM_022722582.1"/>
</dbReference>
<keyword evidence="6" id="KW-1185">Reference proteome</keyword>
<evidence type="ECO:0000259" key="4">
    <source>
        <dbReference type="Pfam" id="PF06441"/>
    </source>
</evidence>
<evidence type="ECO:0000256" key="2">
    <source>
        <dbReference type="ARBA" id="ARBA00022801"/>
    </source>
</evidence>
<dbReference type="GeneID" id="34609047"/>
<protein>
    <recommendedName>
        <fullName evidence="4">Epoxide hydrolase N-terminal domain-containing protein</fullName>
    </recommendedName>
</protein>
<dbReference type="OrthoDB" id="7130006at2759"/>
<evidence type="ECO:0000313" key="5">
    <source>
        <dbReference type="EMBL" id="OJJ48645.1"/>
    </source>
</evidence>
<dbReference type="EMBL" id="KV878339">
    <property type="protein sequence ID" value="OJJ48645.1"/>
    <property type="molecule type" value="Genomic_DNA"/>
</dbReference>
<feature type="active site" description="Nucleophile" evidence="3">
    <location>
        <position position="192"/>
    </location>
</feature>
<dbReference type="GO" id="GO:0004301">
    <property type="term" value="F:epoxide hydrolase activity"/>
    <property type="evidence" value="ECO:0007669"/>
    <property type="project" value="TreeGrafter"/>
</dbReference>
<dbReference type="Proteomes" id="UP000184188">
    <property type="component" value="Unassembled WGS sequence"/>
</dbReference>
<evidence type="ECO:0000256" key="1">
    <source>
        <dbReference type="ARBA" id="ARBA00010088"/>
    </source>
</evidence>
<dbReference type="GO" id="GO:0097176">
    <property type="term" value="P:epoxide metabolic process"/>
    <property type="evidence" value="ECO:0007669"/>
    <property type="project" value="TreeGrafter"/>
</dbReference>
<dbReference type="PRINTS" id="PR00412">
    <property type="entry name" value="EPOXHYDRLASE"/>
</dbReference>
<reference evidence="6" key="1">
    <citation type="journal article" date="2017" name="Genome Biol.">
        <title>Comparative genomics reveals high biological diversity and specific adaptations in the industrially and medically important fungal genus Aspergillus.</title>
        <authorList>
            <person name="de Vries R.P."/>
            <person name="Riley R."/>
            <person name="Wiebenga A."/>
            <person name="Aguilar-Osorio G."/>
            <person name="Amillis S."/>
            <person name="Uchima C.A."/>
            <person name="Anderluh G."/>
            <person name="Asadollahi M."/>
            <person name="Askin M."/>
            <person name="Barry K."/>
            <person name="Battaglia E."/>
            <person name="Bayram O."/>
            <person name="Benocci T."/>
            <person name="Braus-Stromeyer S.A."/>
            <person name="Caldana C."/>
            <person name="Canovas D."/>
            <person name="Cerqueira G.C."/>
            <person name="Chen F."/>
            <person name="Chen W."/>
            <person name="Choi C."/>
            <person name="Clum A."/>
            <person name="Dos Santos R.A."/>
            <person name="Damasio A.R."/>
            <person name="Diallinas G."/>
            <person name="Emri T."/>
            <person name="Fekete E."/>
            <person name="Flipphi M."/>
            <person name="Freyberg S."/>
            <person name="Gallo A."/>
            <person name="Gournas C."/>
            <person name="Habgood R."/>
            <person name="Hainaut M."/>
            <person name="Harispe M.L."/>
            <person name="Henrissat B."/>
            <person name="Hilden K.S."/>
            <person name="Hope R."/>
            <person name="Hossain A."/>
            <person name="Karabika E."/>
            <person name="Karaffa L."/>
            <person name="Karanyi Z."/>
            <person name="Krasevec N."/>
            <person name="Kuo A."/>
            <person name="Kusch H."/>
            <person name="LaButti K."/>
            <person name="Lagendijk E.L."/>
            <person name="Lapidus A."/>
            <person name="Levasseur A."/>
            <person name="Lindquist E."/>
            <person name="Lipzen A."/>
            <person name="Logrieco A.F."/>
            <person name="MacCabe A."/>
            <person name="Maekelae M.R."/>
            <person name="Malavazi I."/>
            <person name="Melin P."/>
            <person name="Meyer V."/>
            <person name="Mielnichuk N."/>
            <person name="Miskei M."/>
            <person name="Molnar A.P."/>
            <person name="Mule G."/>
            <person name="Ngan C.Y."/>
            <person name="Orejas M."/>
            <person name="Orosz E."/>
            <person name="Ouedraogo J.P."/>
            <person name="Overkamp K.M."/>
            <person name="Park H.-S."/>
            <person name="Perrone G."/>
            <person name="Piumi F."/>
            <person name="Punt P.J."/>
            <person name="Ram A.F."/>
            <person name="Ramon A."/>
            <person name="Rauscher S."/>
            <person name="Record E."/>
            <person name="Riano-Pachon D.M."/>
            <person name="Robert V."/>
            <person name="Roehrig J."/>
            <person name="Ruller R."/>
            <person name="Salamov A."/>
            <person name="Salih N.S."/>
            <person name="Samson R.A."/>
            <person name="Sandor E."/>
            <person name="Sanguinetti M."/>
            <person name="Schuetze T."/>
            <person name="Sepcic K."/>
            <person name="Shelest E."/>
            <person name="Sherlock G."/>
            <person name="Sophianopoulou V."/>
            <person name="Squina F.M."/>
            <person name="Sun H."/>
            <person name="Susca A."/>
            <person name="Todd R.B."/>
            <person name="Tsang A."/>
            <person name="Unkles S.E."/>
            <person name="van de Wiele N."/>
            <person name="van Rossen-Uffink D."/>
            <person name="Oliveira J.V."/>
            <person name="Vesth T.C."/>
            <person name="Visser J."/>
            <person name="Yu J.-H."/>
            <person name="Zhou M."/>
            <person name="Andersen M.R."/>
            <person name="Archer D.B."/>
            <person name="Baker S.E."/>
            <person name="Benoit I."/>
            <person name="Brakhage A.A."/>
            <person name="Braus G.H."/>
            <person name="Fischer R."/>
            <person name="Frisvad J.C."/>
            <person name="Goldman G.H."/>
            <person name="Houbraken J."/>
            <person name="Oakley B."/>
            <person name="Pocsi I."/>
            <person name="Scazzocchio C."/>
            <person name="Seiboth B."/>
            <person name="vanKuyk P.A."/>
            <person name="Wortman J."/>
            <person name="Dyer P.S."/>
            <person name="Grigoriev I.V."/>
        </authorList>
    </citation>
    <scope>NUCLEOTIDE SEQUENCE [LARGE SCALE GENOMIC DNA]</scope>
    <source>
        <strain evidence="6">CBS 506.65</strain>
    </source>
</reference>
<dbReference type="AlphaFoldDB" id="A0A1L9SN40"/>
<dbReference type="VEuPathDB" id="FungiDB:ASPZODRAFT_130746"/>
<dbReference type="PIRSF" id="PIRSF001112">
    <property type="entry name" value="Epoxide_hydrolase"/>
    <property type="match status" value="1"/>
</dbReference>
<gene>
    <name evidence="5" type="ORF">ASPZODRAFT_130746</name>
</gene>
<dbReference type="InterPro" id="IPR029058">
    <property type="entry name" value="AB_hydrolase_fold"/>
</dbReference>
<dbReference type="Pfam" id="PF06441">
    <property type="entry name" value="EHN"/>
    <property type="match status" value="1"/>
</dbReference>
<feature type="domain" description="Epoxide hydrolase N-terminal" evidence="4">
    <location>
        <begin position="17"/>
        <end position="124"/>
    </location>
</feature>